<evidence type="ECO:0000256" key="1">
    <source>
        <dbReference type="ARBA" id="ARBA00022527"/>
    </source>
</evidence>
<dbReference type="PANTHER" id="PTHR35526:SF3">
    <property type="entry name" value="ANTI-SIGMA-F FACTOR RSBW"/>
    <property type="match status" value="1"/>
</dbReference>
<gene>
    <name evidence="4" type="ORF">AWC01_01340</name>
    <name evidence="3" type="ORF">MDOR_20160</name>
</gene>
<dbReference type="InterPro" id="IPR036890">
    <property type="entry name" value="HATPase_C_sf"/>
</dbReference>
<dbReference type="InterPro" id="IPR003594">
    <property type="entry name" value="HATPase_dom"/>
</dbReference>
<dbReference type="InterPro" id="IPR050267">
    <property type="entry name" value="Anti-sigma-factor_SerPK"/>
</dbReference>
<dbReference type="PANTHER" id="PTHR35526">
    <property type="entry name" value="ANTI-SIGMA-F FACTOR RSBW-RELATED"/>
    <property type="match status" value="1"/>
</dbReference>
<dbReference type="CDD" id="cd16936">
    <property type="entry name" value="HATPase_RsbW-like"/>
    <property type="match status" value="1"/>
</dbReference>
<keyword evidence="1" id="KW-0418">Kinase</keyword>
<dbReference type="Proteomes" id="UP000193564">
    <property type="component" value="Unassembled WGS sequence"/>
</dbReference>
<sequence>MIDSVSTANLSNAERFTRIGLAADGEAASRVREEFGQWLDTHFRLDSVRSSDLILATNEALANAAEFAYVDADRPGTMDVEARFDAQAGVLTVIIVDQGSWRDRATVPHNKARGRGIPLMEALADSTSIDRSENGTRVLLQWTGITAGPAPSRTAAAE</sequence>
<name>A0A1X1TLF8_9MYCO</name>
<evidence type="ECO:0000313" key="4">
    <source>
        <dbReference type="EMBL" id="ORV45431.1"/>
    </source>
</evidence>
<dbReference type="Pfam" id="PF13581">
    <property type="entry name" value="HATPase_c_2"/>
    <property type="match status" value="1"/>
</dbReference>
<organism evidence="4 5">
    <name type="scientific">Mycolicibacterium doricum</name>
    <dbReference type="NCBI Taxonomy" id="126673"/>
    <lineage>
        <taxon>Bacteria</taxon>
        <taxon>Bacillati</taxon>
        <taxon>Actinomycetota</taxon>
        <taxon>Actinomycetes</taxon>
        <taxon>Mycobacteriales</taxon>
        <taxon>Mycobacteriaceae</taxon>
        <taxon>Mycolicibacterium</taxon>
    </lineage>
</organism>
<dbReference type="EMBL" id="LQOS01000007">
    <property type="protein sequence ID" value="ORV45431.1"/>
    <property type="molecule type" value="Genomic_DNA"/>
</dbReference>
<dbReference type="SUPFAM" id="SSF55874">
    <property type="entry name" value="ATPase domain of HSP90 chaperone/DNA topoisomerase II/histidine kinase"/>
    <property type="match status" value="1"/>
</dbReference>
<reference evidence="3" key="3">
    <citation type="submission" date="2020-02" db="EMBL/GenBank/DDBJ databases">
        <authorList>
            <person name="Matsumoto Y."/>
            <person name="Motooka D."/>
            <person name="Nakamura S."/>
        </authorList>
    </citation>
    <scope>NUCLEOTIDE SEQUENCE</scope>
    <source>
        <strain evidence="3">JCM 12405</strain>
    </source>
</reference>
<dbReference type="KEGG" id="mdr:MDOR_20160"/>
<dbReference type="Gene3D" id="3.30.565.10">
    <property type="entry name" value="Histidine kinase-like ATPase, C-terminal domain"/>
    <property type="match status" value="1"/>
</dbReference>
<reference evidence="4 5" key="1">
    <citation type="submission" date="2016-01" db="EMBL/GenBank/DDBJ databases">
        <title>The new phylogeny of the genus Mycobacterium.</title>
        <authorList>
            <person name="Tarcisio F."/>
            <person name="Conor M."/>
            <person name="Antonella G."/>
            <person name="Elisabetta G."/>
            <person name="Giulia F.S."/>
            <person name="Sara T."/>
            <person name="Anna F."/>
            <person name="Clotilde B."/>
            <person name="Roberto B."/>
            <person name="Veronica D.S."/>
            <person name="Fabio R."/>
            <person name="Monica P."/>
            <person name="Olivier J."/>
            <person name="Enrico T."/>
            <person name="Nicola S."/>
        </authorList>
    </citation>
    <scope>NUCLEOTIDE SEQUENCE [LARGE SCALE GENOMIC DNA]</scope>
    <source>
        <strain evidence="4 5">DSM 44339</strain>
    </source>
</reference>
<dbReference type="EMBL" id="AP022605">
    <property type="protein sequence ID" value="BBZ07847.1"/>
    <property type="molecule type" value="Genomic_DNA"/>
</dbReference>
<evidence type="ECO:0000313" key="6">
    <source>
        <dbReference type="Proteomes" id="UP000467201"/>
    </source>
</evidence>
<evidence type="ECO:0000313" key="3">
    <source>
        <dbReference type="EMBL" id="BBZ07847.1"/>
    </source>
</evidence>
<dbReference type="OrthoDB" id="5184914at2"/>
<dbReference type="AlphaFoldDB" id="A0A1X1TLF8"/>
<proteinExistence type="predicted"/>
<dbReference type="RefSeq" id="WP_085187213.1">
    <property type="nucleotide sequence ID" value="NZ_AP022605.1"/>
</dbReference>
<evidence type="ECO:0000313" key="5">
    <source>
        <dbReference type="Proteomes" id="UP000193564"/>
    </source>
</evidence>
<evidence type="ECO:0000259" key="2">
    <source>
        <dbReference type="Pfam" id="PF13581"/>
    </source>
</evidence>
<keyword evidence="5" id="KW-1185">Reference proteome</keyword>
<dbReference type="Proteomes" id="UP000467201">
    <property type="component" value="Chromosome"/>
</dbReference>
<protein>
    <submittedName>
        <fullName evidence="4">Anti-sigma regulatory factor</fullName>
    </submittedName>
</protein>
<feature type="domain" description="Histidine kinase/HSP90-like ATPase" evidence="2">
    <location>
        <begin position="22"/>
        <end position="142"/>
    </location>
</feature>
<keyword evidence="1" id="KW-0808">Transferase</keyword>
<reference evidence="3 6" key="2">
    <citation type="journal article" date="2019" name="Emerg. Microbes Infect.">
        <title>Comprehensive subspecies identification of 175 nontuberculous mycobacteria species based on 7547 genomic profiles.</title>
        <authorList>
            <person name="Matsumoto Y."/>
            <person name="Kinjo T."/>
            <person name="Motooka D."/>
            <person name="Nabeya D."/>
            <person name="Jung N."/>
            <person name="Uechi K."/>
            <person name="Horii T."/>
            <person name="Iida T."/>
            <person name="Fujita J."/>
            <person name="Nakamura S."/>
        </authorList>
    </citation>
    <scope>NUCLEOTIDE SEQUENCE [LARGE SCALE GENOMIC DNA]</scope>
    <source>
        <strain evidence="3 6">JCM 12405</strain>
    </source>
</reference>
<accession>A0A1X1TLF8</accession>
<dbReference type="STRING" id="126673.AWC01_01340"/>
<dbReference type="GO" id="GO:0004674">
    <property type="term" value="F:protein serine/threonine kinase activity"/>
    <property type="evidence" value="ECO:0007669"/>
    <property type="project" value="UniProtKB-KW"/>
</dbReference>
<keyword evidence="1" id="KW-0723">Serine/threonine-protein kinase</keyword>